<reference evidence="16" key="2">
    <citation type="submission" date="2025-08" db="UniProtKB">
        <authorList>
            <consortium name="RefSeq"/>
        </authorList>
    </citation>
    <scope>IDENTIFICATION</scope>
    <source>
        <tissue evidence="16">Leaf</tissue>
    </source>
</reference>
<dbReference type="InterPro" id="IPR050823">
    <property type="entry name" value="Plant_Ser_Thr_Prot_Kinase"/>
</dbReference>
<comment type="catalytic activity">
    <reaction evidence="10">
        <text>L-seryl-[protein] + ATP = O-phospho-L-seryl-[protein] + ADP + H(+)</text>
        <dbReference type="Rhea" id="RHEA:17989"/>
        <dbReference type="Rhea" id="RHEA-COMP:9863"/>
        <dbReference type="Rhea" id="RHEA-COMP:11604"/>
        <dbReference type="ChEBI" id="CHEBI:15378"/>
        <dbReference type="ChEBI" id="CHEBI:29999"/>
        <dbReference type="ChEBI" id="CHEBI:30616"/>
        <dbReference type="ChEBI" id="CHEBI:83421"/>
        <dbReference type="ChEBI" id="CHEBI:456216"/>
        <dbReference type="EC" id="2.7.11.1"/>
    </reaction>
</comment>
<dbReference type="KEGG" id="rsz:108835604"/>
<reference evidence="15" key="1">
    <citation type="journal article" date="2019" name="Database">
        <title>The radish genome database (RadishGD): an integrated information resource for radish genomics.</title>
        <authorList>
            <person name="Yu H.J."/>
            <person name="Baek S."/>
            <person name="Lee Y.J."/>
            <person name="Cho A."/>
            <person name="Mun J.H."/>
        </authorList>
    </citation>
    <scope>NUCLEOTIDE SEQUENCE [LARGE SCALE GENOMIC DNA]</scope>
    <source>
        <strain evidence="15">cv. WK10039</strain>
    </source>
</reference>
<evidence type="ECO:0000256" key="5">
    <source>
        <dbReference type="ARBA" id="ARBA00022679"/>
    </source>
</evidence>
<keyword evidence="4 12" id="KW-0723">Serine/threonine-protein kinase</keyword>
<evidence type="ECO:0000256" key="8">
    <source>
        <dbReference type="ARBA" id="ARBA00022840"/>
    </source>
</evidence>
<evidence type="ECO:0000256" key="9">
    <source>
        <dbReference type="ARBA" id="ARBA00047899"/>
    </source>
</evidence>
<dbReference type="OrthoDB" id="4062651at2759"/>
<dbReference type="AlphaFoldDB" id="A0A9W3C4D0"/>
<dbReference type="Proteomes" id="UP000504610">
    <property type="component" value="Chromosome 7"/>
</dbReference>
<evidence type="ECO:0000256" key="2">
    <source>
        <dbReference type="ARBA" id="ARBA00012513"/>
    </source>
</evidence>
<proteinExistence type="inferred from homology"/>
<evidence type="ECO:0000256" key="3">
    <source>
        <dbReference type="ARBA" id="ARBA00022475"/>
    </source>
</evidence>
<accession>A0A9W3C4D0</accession>
<comment type="similarity">
    <text evidence="12">Belongs to the protein kinase superfamily.</text>
</comment>
<dbReference type="PROSITE" id="PS50011">
    <property type="entry name" value="PROTEIN_KINASE_DOM"/>
    <property type="match status" value="1"/>
</dbReference>
<dbReference type="GeneID" id="108835604"/>
<dbReference type="InterPro" id="IPR017441">
    <property type="entry name" value="Protein_kinase_ATP_BS"/>
</dbReference>
<evidence type="ECO:0000256" key="6">
    <source>
        <dbReference type="ARBA" id="ARBA00022741"/>
    </source>
</evidence>
<dbReference type="GO" id="GO:0005524">
    <property type="term" value="F:ATP binding"/>
    <property type="evidence" value="ECO:0007669"/>
    <property type="project" value="UniProtKB-UniRule"/>
</dbReference>
<dbReference type="InterPro" id="IPR008271">
    <property type="entry name" value="Ser/Thr_kinase_AS"/>
</dbReference>
<keyword evidence="5" id="KW-0808">Transferase</keyword>
<dbReference type="InterPro" id="IPR011009">
    <property type="entry name" value="Kinase-like_dom_sf"/>
</dbReference>
<feature type="compositionally biased region" description="Basic and acidic residues" evidence="13">
    <location>
        <begin position="8"/>
        <end position="19"/>
    </location>
</feature>
<evidence type="ECO:0000256" key="10">
    <source>
        <dbReference type="ARBA" id="ARBA00048679"/>
    </source>
</evidence>
<evidence type="ECO:0000256" key="12">
    <source>
        <dbReference type="RuleBase" id="RU000304"/>
    </source>
</evidence>
<comment type="catalytic activity">
    <reaction evidence="9">
        <text>L-threonyl-[protein] + ATP = O-phospho-L-threonyl-[protein] + ADP + H(+)</text>
        <dbReference type="Rhea" id="RHEA:46608"/>
        <dbReference type="Rhea" id="RHEA-COMP:11060"/>
        <dbReference type="Rhea" id="RHEA-COMP:11605"/>
        <dbReference type="ChEBI" id="CHEBI:15378"/>
        <dbReference type="ChEBI" id="CHEBI:30013"/>
        <dbReference type="ChEBI" id="CHEBI:30616"/>
        <dbReference type="ChEBI" id="CHEBI:61977"/>
        <dbReference type="ChEBI" id="CHEBI:456216"/>
        <dbReference type="EC" id="2.7.11.1"/>
    </reaction>
</comment>
<dbReference type="SUPFAM" id="SSF56112">
    <property type="entry name" value="Protein kinase-like (PK-like)"/>
    <property type="match status" value="1"/>
</dbReference>
<evidence type="ECO:0000256" key="4">
    <source>
        <dbReference type="ARBA" id="ARBA00022527"/>
    </source>
</evidence>
<dbReference type="EC" id="2.7.11.1" evidence="2"/>
<feature type="binding site" evidence="11">
    <location>
        <position position="138"/>
    </location>
    <ligand>
        <name>ATP</name>
        <dbReference type="ChEBI" id="CHEBI:30616"/>
    </ligand>
</feature>
<keyword evidence="7 16" id="KW-0418">Kinase</keyword>
<keyword evidence="3" id="KW-1003">Cell membrane</keyword>
<dbReference type="Pfam" id="PF07714">
    <property type="entry name" value="PK_Tyr_Ser-Thr"/>
    <property type="match status" value="1"/>
</dbReference>
<evidence type="ECO:0000313" key="16">
    <source>
        <dbReference type="RefSeq" id="XP_056846419.1"/>
    </source>
</evidence>
<keyword evidence="15" id="KW-1185">Reference proteome</keyword>
<organism evidence="15 16">
    <name type="scientific">Raphanus sativus</name>
    <name type="common">Radish</name>
    <name type="synonym">Raphanus raphanistrum var. sativus</name>
    <dbReference type="NCBI Taxonomy" id="3726"/>
    <lineage>
        <taxon>Eukaryota</taxon>
        <taxon>Viridiplantae</taxon>
        <taxon>Streptophyta</taxon>
        <taxon>Embryophyta</taxon>
        <taxon>Tracheophyta</taxon>
        <taxon>Spermatophyta</taxon>
        <taxon>Magnoliopsida</taxon>
        <taxon>eudicotyledons</taxon>
        <taxon>Gunneridae</taxon>
        <taxon>Pentapetalae</taxon>
        <taxon>rosids</taxon>
        <taxon>malvids</taxon>
        <taxon>Brassicales</taxon>
        <taxon>Brassicaceae</taxon>
        <taxon>Brassiceae</taxon>
        <taxon>Raphanus</taxon>
    </lineage>
</organism>
<dbReference type="PROSITE" id="PS00108">
    <property type="entry name" value="PROTEIN_KINASE_ST"/>
    <property type="match status" value="1"/>
</dbReference>
<dbReference type="InterPro" id="IPR001245">
    <property type="entry name" value="Ser-Thr/Tyr_kinase_cat_dom"/>
</dbReference>
<evidence type="ECO:0000313" key="15">
    <source>
        <dbReference type="Proteomes" id="UP000504610"/>
    </source>
</evidence>
<sequence>MGNCFESCSKKNDNEDKNVDSSVNSRPFSLIIFHVRIWHCHGSEGDSDTERSSNLSYPWSLKPLITRKFEARSALHAPSKEGEIIHSKHLKSFTLDELKNATGNFCPESLIGEGGFGFVYKGCVNGGPGIDLAVAVKKLKTEGFQGHKEWQREVNYLGRLHHPNLVKLIGYSLEEENRLLVYEYMPNGSLENHLFERGSNVLSWSLRMKIAIGAARGLCFLHDAKDQVIYRDFKASNILLDSEFNAKLSDFGLAREGPKDDRSHVTTEVIGTQGYAAPEYLATGHLTTRCDVYSFGVVLLEILSGRRAIDKNRAREEENLVEWAKPYLRDKRKVFRIMDTKLVGQYPQKAAFMMSFLALQCIGEVKVRPSMPEVLSLLEKVPNPRHRKSRSKSFVTNSSPAFKTVSQTH</sequence>
<dbReference type="FunFam" id="3.30.200.20:FF:000228">
    <property type="entry name" value="Serine/threonine-protein kinase BIK1"/>
    <property type="match status" value="1"/>
</dbReference>
<dbReference type="InterPro" id="IPR000719">
    <property type="entry name" value="Prot_kinase_dom"/>
</dbReference>
<dbReference type="CDD" id="cd14066">
    <property type="entry name" value="STKc_IRAK"/>
    <property type="match status" value="1"/>
</dbReference>
<feature type="region of interest" description="Disordered" evidence="13">
    <location>
        <begin position="1"/>
        <end position="22"/>
    </location>
</feature>
<feature type="domain" description="Protein kinase" evidence="14">
    <location>
        <begin position="105"/>
        <end position="402"/>
    </location>
</feature>
<protein>
    <recommendedName>
        <fullName evidence="2">non-specific serine/threonine protein kinase</fullName>
        <ecNumber evidence="2">2.7.11.1</ecNumber>
    </recommendedName>
</protein>
<dbReference type="PANTHER" id="PTHR45621">
    <property type="entry name" value="OS01G0588500 PROTEIN-RELATED"/>
    <property type="match status" value="1"/>
</dbReference>
<dbReference type="Gene3D" id="3.30.200.20">
    <property type="entry name" value="Phosphorylase Kinase, domain 1"/>
    <property type="match status" value="1"/>
</dbReference>
<dbReference type="RefSeq" id="XP_056846419.1">
    <property type="nucleotide sequence ID" value="XM_056990439.1"/>
</dbReference>
<dbReference type="GO" id="GO:0004674">
    <property type="term" value="F:protein serine/threonine kinase activity"/>
    <property type="evidence" value="ECO:0007669"/>
    <property type="project" value="UniProtKB-KW"/>
</dbReference>
<comment type="subcellular location">
    <subcellularLocation>
        <location evidence="1">Cell membrane</location>
    </subcellularLocation>
</comment>
<evidence type="ECO:0000259" key="14">
    <source>
        <dbReference type="PROSITE" id="PS50011"/>
    </source>
</evidence>
<keyword evidence="6 11" id="KW-0547">Nucleotide-binding</keyword>
<evidence type="ECO:0000256" key="1">
    <source>
        <dbReference type="ARBA" id="ARBA00004236"/>
    </source>
</evidence>
<dbReference type="PROSITE" id="PS00107">
    <property type="entry name" value="PROTEIN_KINASE_ATP"/>
    <property type="match status" value="1"/>
</dbReference>
<dbReference type="Gene3D" id="1.10.510.10">
    <property type="entry name" value="Transferase(Phosphotransferase) domain 1"/>
    <property type="match status" value="1"/>
</dbReference>
<name>A0A9W3C4D0_RAPSA</name>
<dbReference type="GO" id="GO:0005886">
    <property type="term" value="C:plasma membrane"/>
    <property type="evidence" value="ECO:0007669"/>
    <property type="project" value="UniProtKB-SubCell"/>
</dbReference>
<feature type="compositionally biased region" description="Polar residues" evidence="13">
    <location>
        <begin position="392"/>
        <end position="409"/>
    </location>
</feature>
<evidence type="ECO:0000256" key="13">
    <source>
        <dbReference type="SAM" id="MobiDB-lite"/>
    </source>
</evidence>
<evidence type="ECO:0000256" key="7">
    <source>
        <dbReference type="ARBA" id="ARBA00022777"/>
    </source>
</evidence>
<keyword evidence="3" id="KW-0472">Membrane</keyword>
<keyword evidence="8 11" id="KW-0067">ATP-binding</keyword>
<gene>
    <name evidence="16" type="primary">LOC108835604</name>
</gene>
<dbReference type="FunFam" id="1.10.510.10:FF:000095">
    <property type="entry name" value="protein STRUBBELIG-RECEPTOR FAMILY 8"/>
    <property type="match status" value="1"/>
</dbReference>
<feature type="region of interest" description="Disordered" evidence="13">
    <location>
        <begin position="386"/>
        <end position="409"/>
    </location>
</feature>
<evidence type="ECO:0000256" key="11">
    <source>
        <dbReference type="PROSITE-ProRule" id="PRU10141"/>
    </source>
</evidence>